<gene>
    <name evidence="2" type="ORF">HMPREF9304_00700</name>
</gene>
<reference evidence="2 3" key="1">
    <citation type="submission" date="2014-07" db="EMBL/GenBank/DDBJ databases">
        <authorList>
            <person name="McCorrison J."/>
            <person name="Sanka R."/>
            <person name="Torralba M."/>
            <person name="Gillis M."/>
            <person name="Haft D.H."/>
            <person name="Methe B."/>
            <person name="Sutton G."/>
            <person name="Nelson K.E."/>
        </authorList>
    </citation>
    <scope>NUCLEOTIDE SEQUENCE [LARGE SCALE GENOMIC DNA]</scope>
    <source>
        <strain evidence="2 3">S9-PR14</strain>
    </source>
</reference>
<dbReference type="GO" id="GO:0015558">
    <property type="term" value="F:secondary active p-aminobenzoyl-glutamate transmembrane transporter activity"/>
    <property type="evidence" value="ECO:0007669"/>
    <property type="project" value="InterPro"/>
</dbReference>
<dbReference type="OrthoDB" id="1111220at2"/>
<protein>
    <submittedName>
        <fullName evidence="2">Uncharacterized protein</fullName>
    </submittedName>
</protein>
<evidence type="ECO:0000313" key="2">
    <source>
        <dbReference type="EMBL" id="KGI23099.1"/>
    </source>
</evidence>
<keyword evidence="1" id="KW-1133">Transmembrane helix</keyword>
<organism evidence="2 3">
    <name type="scientific">Hoylesella timonensis S9-PR14</name>
    <dbReference type="NCBI Taxonomy" id="1401062"/>
    <lineage>
        <taxon>Bacteria</taxon>
        <taxon>Pseudomonadati</taxon>
        <taxon>Bacteroidota</taxon>
        <taxon>Bacteroidia</taxon>
        <taxon>Bacteroidales</taxon>
        <taxon>Prevotellaceae</taxon>
        <taxon>Hoylesella</taxon>
    </lineage>
</organism>
<feature type="transmembrane region" description="Helical" evidence="1">
    <location>
        <begin position="177"/>
        <end position="199"/>
    </location>
</feature>
<dbReference type="InterPro" id="IPR004697">
    <property type="entry name" value="AbgT"/>
</dbReference>
<comment type="caution">
    <text evidence="2">The sequence shown here is derived from an EMBL/GenBank/DDBJ whole genome shotgun (WGS) entry which is preliminary data.</text>
</comment>
<accession>A0A098YUR2</accession>
<name>A0A098YUR2_9BACT</name>
<keyword evidence="1" id="KW-0812">Transmembrane</keyword>
<sequence length="200" mass="22464">MKHKIFAISIFIFIVLQILVILGSWFVTVMFPTLPVRSMLSSEGIRWFLGQYTSNLASPLLVWLVLAGMTYGALRSSGLSRAIVYFSNISYRQRFALKVVVAELVFFAIVLFLMTFLPQAILLSVTGELFPSSFSRSLIPFVCFLLTLFSITYGLINASFSSLTDIFNSLTSGITAISPWLVIYVFVIQLYYSILFVVVT</sequence>
<dbReference type="EMBL" id="JRPQ01000007">
    <property type="protein sequence ID" value="KGI23099.1"/>
    <property type="molecule type" value="Genomic_DNA"/>
</dbReference>
<evidence type="ECO:0000313" key="3">
    <source>
        <dbReference type="Proteomes" id="UP000029723"/>
    </source>
</evidence>
<dbReference type="Proteomes" id="UP000029723">
    <property type="component" value="Unassembled WGS sequence"/>
</dbReference>
<proteinExistence type="predicted"/>
<dbReference type="AlphaFoldDB" id="A0A098YUR2"/>
<dbReference type="RefSeq" id="WP_036925748.1">
    <property type="nucleotide sequence ID" value="NZ_JRPQ01000007.1"/>
</dbReference>
<feature type="transmembrane region" description="Helical" evidence="1">
    <location>
        <begin position="95"/>
        <end position="117"/>
    </location>
</feature>
<evidence type="ECO:0000256" key="1">
    <source>
        <dbReference type="SAM" id="Phobius"/>
    </source>
</evidence>
<dbReference type="Pfam" id="PF03806">
    <property type="entry name" value="ABG_transport"/>
    <property type="match status" value="1"/>
</dbReference>
<keyword evidence="1" id="KW-0472">Membrane</keyword>
<feature type="transmembrane region" description="Helical" evidence="1">
    <location>
        <begin position="56"/>
        <end position="74"/>
    </location>
</feature>
<feature type="transmembrane region" description="Helical" evidence="1">
    <location>
        <begin position="7"/>
        <end position="31"/>
    </location>
</feature>
<feature type="transmembrane region" description="Helical" evidence="1">
    <location>
        <begin position="137"/>
        <end position="156"/>
    </location>
</feature>
<dbReference type="GO" id="GO:1902604">
    <property type="term" value="P:p-aminobenzoyl-glutamate transmembrane transport"/>
    <property type="evidence" value="ECO:0007669"/>
    <property type="project" value="InterPro"/>
</dbReference>